<feature type="transmembrane region" description="Helical" evidence="1">
    <location>
        <begin position="6"/>
        <end position="28"/>
    </location>
</feature>
<dbReference type="EMBL" id="JAUFQS010000012">
    <property type="protein sequence ID" value="MDN3688755.1"/>
    <property type="molecule type" value="Genomic_DNA"/>
</dbReference>
<evidence type="ECO:0000313" key="3">
    <source>
        <dbReference type="Proteomes" id="UP001236663"/>
    </source>
</evidence>
<comment type="caution">
    <text evidence="2">The sequence shown here is derived from an EMBL/GenBank/DDBJ whole genome shotgun (WGS) entry which is preliminary data.</text>
</comment>
<evidence type="ECO:0008006" key="4">
    <source>
        <dbReference type="Google" id="ProtNLM"/>
    </source>
</evidence>
<feature type="transmembrane region" description="Helical" evidence="1">
    <location>
        <begin position="59"/>
        <end position="84"/>
    </location>
</feature>
<sequence length="342" mass="39032">MDFNSLFLIFLGFSILVIVVIDIFLTVIHLGGGGILSKPYSVGIWRIFKWFSGSNPESVILNYAGSVILVSLFFFWISIIWLGFSLIFLSDDGSVVDSITDVNSNEVGKIYFVGYTLTSLGNGDLKSGSDWWRIMTNIMGMGSLFFVSLVISYLLPVLQTVVAQRTLATYIYQLGNTPEDIILNGWNGKDFSALHKRFSTLETMILKLSEQHLAYPILHYFHADKREYAAPLNLAKLDEALTIREIYQMDKNTDNFNWVPIRRSLDNYLLKMKGNFITSSPEPPPFEYPRIPAFWGDLTLSDSAFQKKLNELKERRCLLLGLVEKDLWHWQDINKAEDLPPN</sequence>
<reference evidence="3" key="1">
    <citation type="journal article" date="2019" name="Int. J. Syst. Evol. Microbiol.">
        <title>The Global Catalogue of Microorganisms (GCM) 10K type strain sequencing project: providing services to taxonomists for standard genome sequencing and annotation.</title>
        <authorList>
            <consortium name="The Broad Institute Genomics Platform"/>
            <consortium name="The Broad Institute Genome Sequencing Center for Infectious Disease"/>
            <person name="Wu L."/>
            <person name="Ma J."/>
        </authorList>
    </citation>
    <scope>NUCLEOTIDE SEQUENCE [LARGE SCALE GENOMIC DNA]</scope>
    <source>
        <strain evidence="3">CECT 7706</strain>
    </source>
</reference>
<name>A0ABT8CAF4_9BACT</name>
<keyword evidence="1" id="KW-0812">Transmembrane</keyword>
<dbReference type="SUPFAM" id="SSF81324">
    <property type="entry name" value="Voltage-gated potassium channels"/>
    <property type="match status" value="1"/>
</dbReference>
<feature type="transmembrane region" description="Helical" evidence="1">
    <location>
        <begin position="134"/>
        <end position="155"/>
    </location>
</feature>
<dbReference type="RefSeq" id="WP_163386443.1">
    <property type="nucleotide sequence ID" value="NZ_JAUFQS010000012.1"/>
</dbReference>
<protein>
    <recommendedName>
        <fullName evidence="4">Ion channel</fullName>
    </recommendedName>
</protein>
<gene>
    <name evidence="2" type="ORF">QWZ15_13015</name>
</gene>
<organism evidence="2 3">
    <name type="scientific">Cyclobacterium jeungdonense</name>
    <dbReference type="NCBI Taxonomy" id="708087"/>
    <lineage>
        <taxon>Bacteria</taxon>
        <taxon>Pseudomonadati</taxon>
        <taxon>Bacteroidota</taxon>
        <taxon>Cytophagia</taxon>
        <taxon>Cytophagales</taxon>
        <taxon>Cyclobacteriaceae</taxon>
        <taxon>Cyclobacterium</taxon>
    </lineage>
</organism>
<evidence type="ECO:0000256" key="1">
    <source>
        <dbReference type="SAM" id="Phobius"/>
    </source>
</evidence>
<keyword evidence="1" id="KW-1133">Transmembrane helix</keyword>
<keyword evidence="1" id="KW-0472">Membrane</keyword>
<accession>A0ABT8CAF4</accession>
<proteinExistence type="predicted"/>
<evidence type="ECO:0000313" key="2">
    <source>
        <dbReference type="EMBL" id="MDN3688755.1"/>
    </source>
</evidence>
<dbReference type="Proteomes" id="UP001236663">
    <property type="component" value="Unassembled WGS sequence"/>
</dbReference>
<keyword evidence="3" id="KW-1185">Reference proteome</keyword>